<dbReference type="PANTHER" id="PTHR24171">
    <property type="entry name" value="ANKYRIN REPEAT DOMAIN-CONTAINING PROTEIN 39-RELATED"/>
    <property type="match status" value="1"/>
</dbReference>
<dbReference type="SMART" id="SM00248">
    <property type="entry name" value="ANK"/>
    <property type="match status" value="3"/>
</dbReference>
<feature type="region of interest" description="Disordered" evidence="9">
    <location>
        <begin position="1"/>
        <end position="29"/>
    </location>
</feature>
<dbReference type="InterPro" id="IPR044862">
    <property type="entry name" value="Pro_4_hyd_alph_FE2OG_OXY"/>
</dbReference>
<dbReference type="Gene3D" id="2.60.120.620">
    <property type="entry name" value="q2cbj1_9rhob like domain"/>
    <property type="match status" value="1"/>
</dbReference>
<accession>A0ABP0M3J4</accession>
<keyword evidence="6" id="KW-0408">Iron</keyword>
<evidence type="ECO:0000256" key="5">
    <source>
        <dbReference type="ARBA" id="ARBA00023002"/>
    </source>
</evidence>
<dbReference type="InterPro" id="IPR006620">
    <property type="entry name" value="Pro_4_hyd_alph"/>
</dbReference>
<comment type="cofactor">
    <cofactor evidence="1">
        <name>L-ascorbate</name>
        <dbReference type="ChEBI" id="CHEBI:38290"/>
    </cofactor>
</comment>
<keyword evidence="2" id="KW-0479">Metal-binding</keyword>
<comment type="caution">
    <text evidence="11">The sequence shown here is derived from an EMBL/GenBank/DDBJ whole genome shotgun (WGS) entry which is preliminary data.</text>
</comment>
<dbReference type="PROSITE" id="PS50088">
    <property type="entry name" value="ANK_REPEAT"/>
    <property type="match status" value="1"/>
</dbReference>
<keyword evidence="3" id="KW-0677">Repeat</keyword>
<evidence type="ECO:0000259" key="10">
    <source>
        <dbReference type="PROSITE" id="PS51471"/>
    </source>
</evidence>
<feature type="compositionally biased region" description="Basic and acidic residues" evidence="9">
    <location>
        <begin position="489"/>
        <end position="501"/>
    </location>
</feature>
<feature type="compositionally biased region" description="Basic and acidic residues" evidence="9">
    <location>
        <begin position="1"/>
        <end position="13"/>
    </location>
</feature>
<reference evidence="11 12" key="1">
    <citation type="submission" date="2024-02" db="EMBL/GenBank/DDBJ databases">
        <authorList>
            <person name="Chen Y."/>
            <person name="Shah S."/>
            <person name="Dougan E. K."/>
            <person name="Thang M."/>
            <person name="Chan C."/>
        </authorList>
    </citation>
    <scope>NUCLEOTIDE SEQUENCE [LARGE SCALE GENOMIC DNA]</scope>
</reference>
<evidence type="ECO:0000256" key="4">
    <source>
        <dbReference type="ARBA" id="ARBA00022964"/>
    </source>
</evidence>
<evidence type="ECO:0000313" key="11">
    <source>
        <dbReference type="EMBL" id="CAK9045648.1"/>
    </source>
</evidence>
<evidence type="ECO:0000256" key="1">
    <source>
        <dbReference type="ARBA" id="ARBA00001961"/>
    </source>
</evidence>
<feature type="region of interest" description="Disordered" evidence="9">
    <location>
        <begin position="481"/>
        <end position="501"/>
    </location>
</feature>
<keyword evidence="4" id="KW-0223">Dioxygenase</keyword>
<protein>
    <submittedName>
        <fullName evidence="11">Ankyrin repeat domain-containing protein 50</fullName>
    </submittedName>
</protein>
<dbReference type="PROSITE" id="PS51471">
    <property type="entry name" value="FE2OG_OXY"/>
    <property type="match status" value="1"/>
</dbReference>
<sequence>MGREQKRRLDARKAKQRLQSGQAQRRPMTDAEAESFFKAIDQGEVQEFGIVRLALLELNSFHPAPWCFGESHTTLTDWAAWRGRDSFVSALLTAGADPSHGLADEVWEKLPRAYAAWVARAAARLRRRKPDWTAEAVEVSETTEASSEFLPFCSCGNKASMSFSPCKHPCCDLCPWTEFQNFTFGKLPELLCPSCGISFEDPAIDFMAQRRGIIRSGPLSSSKSCENCGCLNHLEANFCMNCGFSPSEPRRRLPAPKPEVSCWDWLPCWQVVLVYARKAESRQRWESLPEELPDLQEEKGKSGKRAGAFRALSPAEVSLEKLGLSRATRLERLRAAAELGDARRLSCLLDAGADVDAANEYGQSPLFLAAVEGHLDAVEVLLRWGADASQPCHGKATAYEAALARGHKAVCQRLQWETCETCWPGIRKLPAPSFTLHQKFGVALPLPVTHRPLGACYVDDAFDESFLRWLEDLWRTLPQAPFEADSNEPQERRARGRGMDRSRLSTAPRRSYVFDALRIISKQLAGALELCDAPCSCSEAMPQMRFLHYQQSGFLAPHTDLARRDWRTGDRTTHTFILYLSDRTVHEAHVGFGGETVLLQSLKGDELVKVSPIRGRLLVFPHECPHKAMPVEQTKLLLRGEMR</sequence>
<dbReference type="Gene3D" id="1.25.40.20">
    <property type="entry name" value="Ankyrin repeat-containing domain"/>
    <property type="match status" value="1"/>
</dbReference>
<dbReference type="PANTHER" id="PTHR24171:SF9">
    <property type="entry name" value="ANKYRIN REPEAT DOMAIN-CONTAINING PROTEIN 39"/>
    <property type="match status" value="1"/>
</dbReference>
<dbReference type="PROSITE" id="PS50297">
    <property type="entry name" value="ANK_REP_REGION"/>
    <property type="match status" value="1"/>
</dbReference>
<dbReference type="InterPro" id="IPR002110">
    <property type="entry name" value="Ankyrin_rpt"/>
</dbReference>
<dbReference type="InterPro" id="IPR005123">
    <property type="entry name" value="Oxoglu/Fe-dep_dioxygenase_dom"/>
</dbReference>
<evidence type="ECO:0000256" key="8">
    <source>
        <dbReference type="PROSITE-ProRule" id="PRU00023"/>
    </source>
</evidence>
<evidence type="ECO:0000256" key="7">
    <source>
        <dbReference type="ARBA" id="ARBA00023043"/>
    </source>
</evidence>
<proteinExistence type="predicted"/>
<dbReference type="SMART" id="SM00702">
    <property type="entry name" value="P4Hc"/>
    <property type="match status" value="1"/>
</dbReference>
<keyword evidence="12" id="KW-1185">Reference proteome</keyword>
<evidence type="ECO:0000313" key="12">
    <source>
        <dbReference type="Proteomes" id="UP001642464"/>
    </source>
</evidence>
<dbReference type="EMBL" id="CAXAMM010019413">
    <property type="protein sequence ID" value="CAK9045648.1"/>
    <property type="molecule type" value="Genomic_DNA"/>
</dbReference>
<name>A0ABP0M3J4_9DINO</name>
<dbReference type="Pfam" id="PF13640">
    <property type="entry name" value="2OG-FeII_Oxy_3"/>
    <property type="match status" value="1"/>
</dbReference>
<evidence type="ECO:0000256" key="9">
    <source>
        <dbReference type="SAM" id="MobiDB-lite"/>
    </source>
</evidence>
<keyword evidence="7 8" id="KW-0040">ANK repeat</keyword>
<evidence type="ECO:0000256" key="6">
    <source>
        <dbReference type="ARBA" id="ARBA00023004"/>
    </source>
</evidence>
<keyword evidence="5" id="KW-0560">Oxidoreductase</keyword>
<evidence type="ECO:0000256" key="3">
    <source>
        <dbReference type="ARBA" id="ARBA00022737"/>
    </source>
</evidence>
<evidence type="ECO:0000256" key="2">
    <source>
        <dbReference type="ARBA" id="ARBA00022723"/>
    </source>
</evidence>
<dbReference type="Pfam" id="PF12796">
    <property type="entry name" value="Ank_2"/>
    <property type="match status" value="1"/>
</dbReference>
<dbReference type="Proteomes" id="UP001642464">
    <property type="component" value="Unassembled WGS sequence"/>
</dbReference>
<feature type="domain" description="Fe2OG dioxygenase" evidence="10">
    <location>
        <begin position="538"/>
        <end position="643"/>
    </location>
</feature>
<dbReference type="InterPro" id="IPR036770">
    <property type="entry name" value="Ankyrin_rpt-contain_sf"/>
</dbReference>
<gene>
    <name evidence="11" type="ORF">SCF082_LOCUS25785</name>
</gene>
<dbReference type="SUPFAM" id="SSF48403">
    <property type="entry name" value="Ankyrin repeat"/>
    <property type="match status" value="1"/>
</dbReference>
<feature type="repeat" description="ANK" evidence="8">
    <location>
        <begin position="361"/>
        <end position="393"/>
    </location>
</feature>
<organism evidence="11 12">
    <name type="scientific">Durusdinium trenchii</name>
    <dbReference type="NCBI Taxonomy" id="1381693"/>
    <lineage>
        <taxon>Eukaryota</taxon>
        <taxon>Sar</taxon>
        <taxon>Alveolata</taxon>
        <taxon>Dinophyceae</taxon>
        <taxon>Suessiales</taxon>
        <taxon>Symbiodiniaceae</taxon>
        <taxon>Durusdinium</taxon>
    </lineage>
</organism>